<dbReference type="PANTHER" id="PTHR22754:SF32">
    <property type="entry name" value="DISCO-INTERACTING PROTEIN 2"/>
    <property type="match status" value="1"/>
</dbReference>
<sequence length="1732" mass="197441">MDFSIPANLPIELQNRLNELIQDYKEENLTRKGYETKRLQILEQYGIRKTAYQYQSKNGRNSTIKSSSTLRMSPANGNNNNNKNKKDTIYLPGRNQSLYIKNTNISVATQNNNSLNDLSSAIYSPPINTRDSISDMQKSIYRVTTMSSNSSRRHKRKSSTFQLSLPFNSSSHTTSPSLSSSHSNSSHPVDSSCSSKKKIYDPMFPLLPRPIENENESMPNANTPNSNNKTNPVASFGSLPVILRGRFENNNDENAMISLNSKGKETFISWDKLYLRAEKVANELNNSKNKLYKMDKILLWYNKDEIIEFAVAILGCFIAGMVAVPISFETYSLGEIIEIIKLTNSKFILISNECYKQLDNLHSTQNNTKIKLIKNDFFQQINFLKTDDLGTYSKAKKSSPVYDIPNISYIEFTRTPLGRLSGVVMKHKTLITQFQILSKIIDSRAMLHWKKKNHIMRPYDKKPAHRTSSTYTLQNERFIVLNTLDPTRSTGLIFGILFNIFTGNLLISVDTKLIETPGGYESLISTYRADILLNDQLQLKQVAINYLENPELSIAKKKRKIDFSCIKACLTSCNTIDTEVTEMVVHKWLKNLGCLDATLCYSPMLTLLDFGGIFISTRDQLGNLQNFPIHNSKLQLQDQLFVNKEKLKSNIVESSITAMINSSSSFKDYSKFETFGFPIPGTMLCVVNPDDNTLVSDLNVGEIWVSSKNLTDEFYQMDKVNDFVFKAKLNYSKMYSFINDSSASLNNPDEINVMREKLDTILNVCPSNTSFLRTKLMGFIHNGKIYVLSLIEDMFLQNKLIRLPNWAHTSDLNKAKKNRTSSSKHESNSTIDTINMDSDSNKDIEREDENIKPMKREVQTHYLQQITETVVRTVNTIFEVAAFELNDNKEEHFLVVVVESSLAKLTPTYGDSSLLVTSSRQKDLFEKSMNDLTDQIYRILWIFHKIQPTCILVVPKDTLPRRYCSLELANSTIEKRFLNGELDSRFVKFQFDNIILDFIPHSGYFNESIFSERLSTLRRTCLEDIHKARIADFQMNSIWQTSGIDYRDTSLDPRNPLKKLTDFKTVLEVLEWRIINNGNEFAFSDGSNSSFATINSNENNIHKKVSWKAFDLIVASFLKKIVGSKVPLKNGDRVIIMCDNSVEYVAMVMACMYCNFVIIPLPIFDENNIEEEFEFLKTIIKSYKVKRMFIDAKTHNLLENNPTVNKYYKRFKPSIPKITIFSKVKQKTGVTIRIFKTILKDKYGYKSGSKSNTNPCIIWISREYSVTRNLHVSMTHHILMNNCKILKETLQLSTDAPIFSLCSHTTGPGFIHSCLLGIYVGSTTNLFSISNVMTDPKDFLFGLQNLNVKNLYLDMKTFRIILEKAYNLIRALPYTKDGKHHSSSSSSSKNISTAVLRSDFLRNVQNLMIPFINRPQTVLVENLLKRYNNVFVSPTQINYVYQHHFNSLISLRSYLNVPPVDLYLDTVSLREGIVKEVDPAITDESEYVRIQDSGIVPVCTDVSVVNPETLLQCYDGEFGEIWCCSEGNAFNYYICDEENNKLSKDPFITEQFKSKFKKDVDDGLTYLRTGDLGFIKNVSVPDSQGDLINLNLLFLLGAINETIEVLGLTHFVVDLEKTVRLAHPSIITCIVSKAGGLLVCLVKCKDTVQDKLANITALIVTQLLNGHGVVLDLCAFVATRGSMGYSLTDWPKNRDIVMENWLSQDIEIKEQYGINYGENISIYLLSESQRND</sequence>
<evidence type="ECO:0000313" key="3">
    <source>
        <dbReference type="EMBL" id="CCD23444.1"/>
    </source>
</evidence>
<keyword evidence="4" id="KW-1185">Reference proteome</keyword>
<dbReference type="Pfam" id="PF23024">
    <property type="entry name" value="AMP-dom_DIP2-like"/>
    <property type="match status" value="1"/>
</dbReference>
<dbReference type="InterPro" id="IPR010506">
    <property type="entry name" value="DMAP1-bd"/>
</dbReference>
<dbReference type="SMART" id="SM01137">
    <property type="entry name" value="DMAP_binding"/>
    <property type="match status" value="1"/>
</dbReference>
<feature type="compositionally biased region" description="Low complexity" evidence="1">
    <location>
        <begin position="169"/>
        <end position="194"/>
    </location>
</feature>
<dbReference type="Proteomes" id="UP000000689">
    <property type="component" value="Chromosome 2"/>
</dbReference>
<feature type="region of interest" description="Disordered" evidence="1">
    <location>
        <begin position="144"/>
        <end position="231"/>
    </location>
</feature>
<reference evidence="3 4" key="1">
    <citation type="journal article" date="2011" name="Proc. Natl. Acad. Sci. U.S.A.">
        <title>Evolutionary erosion of yeast sex chromosomes by mating-type switching accidents.</title>
        <authorList>
            <person name="Gordon J.L."/>
            <person name="Armisen D."/>
            <person name="Proux-Wera E."/>
            <person name="Oheigeartaigh S.S."/>
            <person name="Byrne K.P."/>
            <person name="Wolfe K.H."/>
        </authorList>
    </citation>
    <scope>NUCLEOTIDE SEQUENCE [LARGE SCALE GENOMIC DNA]</scope>
    <source>
        <strain evidence="4">ATCC 10597 / BCRC 20456 / CBS 421 / NBRC 0211 / NRRL Y-12639</strain>
    </source>
</reference>
<dbReference type="PANTHER" id="PTHR22754">
    <property type="entry name" value="DISCO-INTERACTING PROTEIN 2 DIP2 -RELATED"/>
    <property type="match status" value="1"/>
</dbReference>
<evidence type="ECO:0000313" key="4">
    <source>
        <dbReference type="Proteomes" id="UP000000689"/>
    </source>
</evidence>
<protein>
    <recommendedName>
        <fullName evidence="2">DMAP1-binding domain-containing protein</fullName>
    </recommendedName>
</protein>
<dbReference type="PROSITE" id="PS51912">
    <property type="entry name" value="DMAP1_BIND"/>
    <property type="match status" value="1"/>
</dbReference>
<organism evidence="3 4">
    <name type="scientific">Naumovozyma dairenensis (strain ATCC 10597 / BCRC 20456 / CBS 421 / NBRC 0211 / NRRL Y-12639)</name>
    <name type="common">Saccharomyces dairenensis</name>
    <dbReference type="NCBI Taxonomy" id="1071378"/>
    <lineage>
        <taxon>Eukaryota</taxon>
        <taxon>Fungi</taxon>
        <taxon>Dikarya</taxon>
        <taxon>Ascomycota</taxon>
        <taxon>Saccharomycotina</taxon>
        <taxon>Saccharomycetes</taxon>
        <taxon>Saccharomycetales</taxon>
        <taxon>Saccharomycetaceae</taxon>
        <taxon>Naumovozyma</taxon>
    </lineage>
</organism>
<feature type="region of interest" description="Disordered" evidence="1">
    <location>
        <begin position="56"/>
        <end position="90"/>
    </location>
</feature>
<feature type="compositionally biased region" description="Polar residues" evidence="1">
    <location>
        <begin position="828"/>
        <end position="838"/>
    </location>
</feature>
<dbReference type="HOGENOM" id="CLU_000737_0_0_1"/>
<dbReference type="Gene3D" id="3.30.300.30">
    <property type="match status" value="1"/>
</dbReference>
<dbReference type="OMA" id="LVWTYWT"/>
<dbReference type="KEGG" id="ndi:NDAI_0B04100"/>
<proteinExistence type="predicted"/>
<dbReference type="Pfam" id="PF00501">
    <property type="entry name" value="AMP-binding"/>
    <property type="match status" value="1"/>
</dbReference>
<dbReference type="InterPro" id="IPR056881">
    <property type="entry name" value="Mug62_dom"/>
</dbReference>
<dbReference type="GO" id="GO:1990816">
    <property type="term" value="C:vacuole-mitochondrion membrane contact site"/>
    <property type="evidence" value="ECO:0007669"/>
    <property type="project" value="EnsemblFungi"/>
</dbReference>
<dbReference type="GeneID" id="11498532"/>
<gene>
    <name evidence="3" type="primary">NDAI0B04100</name>
    <name evidence="3" type="ordered locus">NDAI_0B04100</name>
</gene>
<accession>G0W6N3</accession>
<dbReference type="GO" id="GO:0097576">
    <property type="term" value="P:vacuole fusion"/>
    <property type="evidence" value="ECO:0007669"/>
    <property type="project" value="EnsemblFungi"/>
</dbReference>
<dbReference type="EMBL" id="HE580268">
    <property type="protein sequence ID" value="CCD23444.1"/>
    <property type="molecule type" value="Genomic_DNA"/>
</dbReference>
<dbReference type="RefSeq" id="XP_003668687.1">
    <property type="nucleotide sequence ID" value="XM_003668639.1"/>
</dbReference>
<dbReference type="Pfam" id="PF24919">
    <property type="entry name" value="Mug62"/>
    <property type="match status" value="1"/>
</dbReference>
<dbReference type="GO" id="GO:0005829">
    <property type="term" value="C:cytosol"/>
    <property type="evidence" value="ECO:0007669"/>
    <property type="project" value="TreeGrafter"/>
</dbReference>
<dbReference type="InterPro" id="IPR042099">
    <property type="entry name" value="ANL_N_sf"/>
</dbReference>
<feature type="compositionally biased region" description="Low complexity" evidence="1">
    <location>
        <begin position="219"/>
        <end position="231"/>
    </location>
</feature>
<dbReference type="STRING" id="1071378.G0W6N3"/>
<feature type="compositionally biased region" description="Polar residues" evidence="1">
    <location>
        <begin position="56"/>
        <end position="71"/>
    </location>
</feature>
<dbReference type="GO" id="GO:0006970">
    <property type="term" value="P:response to osmotic stress"/>
    <property type="evidence" value="ECO:0007669"/>
    <property type="project" value="EnsemblFungi"/>
</dbReference>
<evidence type="ECO:0000259" key="2">
    <source>
        <dbReference type="PROSITE" id="PS51912"/>
    </source>
</evidence>
<feature type="domain" description="DMAP1-binding" evidence="2">
    <location>
        <begin position="5"/>
        <end position="104"/>
    </location>
</feature>
<name>G0W6N3_NAUDC</name>
<evidence type="ECO:0000256" key="1">
    <source>
        <dbReference type="SAM" id="MobiDB-lite"/>
    </source>
</evidence>
<dbReference type="Pfam" id="PF06464">
    <property type="entry name" value="DMAP_binding"/>
    <property type="match status" value="1"/>
</dbReference>
<dbReference type="Gene3D" id="3.40.50.12780">
    <property type="entry name" value="N-terminal domain of ligase-like"/>
    <property type="match status" value="3"/>
</dbReference>
<dbReference type="GO" id="GO:0046339">
    <property type="term" value="P:diacylglycerol metabolic process"/>
    <property type="evidence" value="ECO:0007669"/>
    <property type="project" value="EnsemblFungi"/>
</dbReference>
<dbReference type="SUPFAM" id="SSF56801">
    <property type="entry name" value="Acetyl-CoA synthetase-like"/>
    <property type="match status" value="2"/>
</dbReference>
<dbReference type="InterPro" id="IPR025110">
    <property type="entry name" value="AMP-bd_C"/>
</dbReference>
<feature type="region of interest" description="Disordered" evidence="1">
    <location>
        <begin position="814"/>
        <end position="841"/>
    </location>
</feature>
<dbReference type="InterPro" id="IPR000873">
    <property type="entry name" value="AMP-dep_synth/lig_dom"/>
</dbReference>
<dbReference type="eggNOG" id="KOG3628">
    <property type="taxonomic scope" value="Eukaryota"/>
</dbReference>
<dbReference type="InterPro" id="IPR045851">
    <property type="entry name" value="AMP-bd_C_sf"/>
</dbReference>
<dbReference type="OrthoDB" id="69964at2759"/>